<reference evidence="4 5" key="1">
    <citation type="submission" date="2016-10" db="EMBL/GenBank/DDBJ databases">
        <title>The genome of Paramicrosporidium saccamoebae is the missing link in understanding Cryptomycota and Microsporidia evolution.</title>
        <authorList>
            <person name="Quandt C.A."/>
            <person name="Beaudet D."/>
            <person name="Corsaro D."/>
            <person name="Michel R."/>
            <person name="Corradi N."/>
            <person name="James T."/>
        </authorList>
    </citation>
    <scope>NUCLEOTIDE SEQUENCE [LARGE SCALE GENOMIC DNA]</scope>
    <source>
        <strain evidence="4 5">KSL3</strain>
    </source>
</reference>
<accession>A0A2H9TJQ3</accession>
<protein>
    <recommendedName>
        <fullName evidence="3">Mediator complex subunit 15 KIX domain-containing protein</fullName>
    </recommendedName>
</protein>
<evidence type="ECO:0000256" key="2">
    <source>
        <dbReference type="ARBA" id="ARBA00023242"/>
    </source>
</evidence>
<evidence type="ECO:0000313" key="4">
    <source>
        <dbReference type="EMBL" id="PJF17973.1"/>
    </source>
</evidence>
<dbReference type="InterPro" id="IPR036546">
    <property type="entry name" value="MED15_KIX"/>
</dbReference>
<keyword evidence="5" id="KW-1185">Reference proteome</keyword>
<dbReference type="Gene3D" id="1.10.246.20">
    <property type="entry name" value="Coactivator CBP, KIX domain"/>
    <property type="match status" value="1"/>
</dbReference>
<keyword evidence="2" id="KW-0539">Nucleus</keyword>
<dbReference type="Proteomes" id="UP000240830">
    <property type="component" value="Unassembled WGS sequence"/>
</dbReference>
<proteinExistence type="predicted"/>
<dbReference type="GO" id="GO:0003712">
    <property type="term" value="F:transcription coregulator activity"/>
    <property type="evidence" value="ECO:0007669"/>
    <property type="project" value="InterPro"/>
</dbReference>
<comment type="caution">
    <text evidence="4">The sequence shown here is derived from an EMBL/GenBank/DDBJ whole genome shotgun (WGS) entry which is preliminary data.</text>
</comment>
<comment type="subcellular location">
    <subcellularLocation>
        <location evidence="1">Nucleus</location>
    </subcellularLocation>
</comment>
<dbReference type="EMBL" id="MTSL01000150">
    <property type="protein sequence ID" value="PJF17973.1"/>
    <property type="molecule type" value="Genomic_DNA"/>
</dbReference>
<dbReference type="Pfam" id="PF16987">
    <property type="entry name" value="KIX_2"/>
    <property type="match status" value="1"/>
</dbReference>
<evidence type="ECO:0000259" key="3">
    <source>
        <dbReference type="Pfam" id="PF16987"/>
    </source>
</evidence>
<gene>
    <name evidence="4" type="ORF">PSACC_02269</name>
</gene>
<organism evidence="4 5">
    <name type="scientific">Paramicrosporidium saccamoebae</name>
    <dbReference type="NCBI Taxonomy" id="1246581"/>
    <lineage>
        <taxon>Eukaryota</taxon>
        <taxon>Fungi</taxon>
        <taxon>Fungi incertae sedis</taxon>
        <taxon>Cryptomycota</taxon>
        <taxon>Cryptomycota incertae sedis</taxon>
        <taxon>Paramicrosporidium</taxon>
    </lineage>
</organism>
<dbReference type="GO" id="GO:0006355">
    <property type="term" value="P:regulation of DNA-templated transcription"/>
    <property type="evidence" value="ECO:0007669"/>
    <property type="project" value="InterPro"/>
</dbReference>
<dbReference type="AlphaFoldDB" id="A0A2H9TJQ3"/>
<evidence type="ECO:0000313" key="5">
    <source>
        <dbReference type="Proteomes" id="UP000240830"/>
    </source>
</evidence>
<name>A0A2H9TJQ3_9FUNG</name>
<dbReference type="InterPro" id="IPR036529">
    <property type="entry name" value="KIX_dom_sf"/>
</dbReference>
<sequence length="323" mass="37152">MEKWNRQVSPQERAGAISKLQRFLLGLVGDGPDAVTRATDLANKFEQHVFTSTTTRDEYLKVIIQRMQQVQRRHSSDELEGLELSEHDQMVVQQKMVRLRSALPMMERLLARCSGLDAEMVKVYVGLRDKVQKQLELLPRRVFLLSVVAATTLVDQVQHYTNEIAAILSEQRKAPKEIVEEEECERNLISWINSKRFQMDEPISSRRTCSVSRTQVDLRNINVKVTKVMLTTEMRSIQRRHPDLLMRLEQCPWGYSLHCRIRDESLGIELPADYPSERFHLTSLHGTSTANFVATIEDGGLHIFPPVSLTTLLNVYIAQIDKD</sequence>
<feature type="domain" description="Mediator complex subunit 15 KIX" evidence="3">
    <location>
        <begin position="2"/>
        <end position="75"/>
    </location>
</feature>
<evidence type="ECO:0000256" key="1">
    <source>
        <dbReference type="ARBA" id="ARBA00004123"/>
    </source>
</evidence>
<dbReference type="GO" id="GO:0005634">
    <property type="term" value="C:nucleus"/>
    <property type="evidence" value="ECO:0007669"/>
    <property type="project" value="UniProtKB-SubCell"/>
</dbReference>